<evidence type="ECO:0000256" key="2">
    <source>
        <dbReference type="ARBA" id="ARBA00023015"/>
    </source>
</evidence>
<dbReference type="InterPro" id="IPR052704">
    <property type="entry name" value="ECF_Sigma-70_Domain"/>
</dbReference>
<feature type="domain" description="RNA polymerase sigma-70 region 2" evidence="5">
    <location>
        <begin position="12"/>
        <end position="74"/>
    </location>
</feature>
<reference evidence="7 8" key="1">
    <citation type="submission" date="2019-03" db="EMBL/GenBank/DDBJ databases">
        <title>Genomic Encyclopedia of Type Strains, Phase III (KMG-III): the genomes of soil and plant-associated and newly described type strains.</title>
        <authorList>
            <person name="Whitman W."/>
        </authorList>
    </citation>
    <scope>NUCLEOTIDE SEQUENCE [LARGE SCALE GENOMIC DNA]</scope>
    <source>
        <strain evidence="7 8">VKM Ac-2570</strain>
    </source>
</reference>
<dbReference type="OrthoDB" id="3211555at2"/>
<dbReference type="PANTHER" id="PTHR30173">
    <property type="entry name" value="SIGMA 19 FACTOR"/>
    <property type="match status" value="1"/>
</dbReference>
<dbReference type="InterPro" id="IPR014284">
    <property type="entry name" value="RNA_pol_sigma-70_dom"/>
</dbReference>
<evidence type="ECO:0000259" key="5">
    <source>
        <dbReference type="Pfam" id="PF04542"/>
    </source>
</evidence>
<evidence type="ECO:0000256" key="3">
    <source>
        <dbReference type="ARBA" id="ARBA00023082"/>
    </source>
</evidence>
<protein>
    <submittedName>
        <fullName evidence="7">RNA polymerase sigma factor (Sigma-70 family)</fullName>
    </submittedName>
</protein>
<evidence type="ECO:0000313" key="8">
    <source>
        <dbReference type="Proteomes" id="UP000295447"/>
    </source>
</evidence>
<dbReference type="InterPro" id="IPR013325">
    <property type="entry name" value="RNA_pol_sigma_r2"/>
</dbReference>
<gene>
    <name evidence="7" type="ORF">EV650_0629</name>
</gene>
<dbReference type="EMBL" id="SODF01000001">
    <property type="protein sequence ID" value="TDW21799.1"/>
    <property type="molecule type" value="Genomic_DNA"/>
</dbReference>
<keyword evidence="8" id="KW-1185">Reference proteome</keyword>
<dbReference type="AlphaFoldDB" id="A0A4R7ZUS8"/>
<dbReference type="SUPFAM" id="SSF88946">
    <property type="entry name" value="Sigma2 domain of RNA polymerase sigma factors"/>
    <property type="match status" value="1"/>
</dbReference>
<dbReference type="InterPro" id="IPR013249">
    <property type="entry name" value="RNA_pol_sigma70_r4_t2"/>
</dbReference>
<dbReference type="GO" id="GO:0003677">
    <property type="term" value="F:DNA binding"/>
    <property type="evidence" value="ECO:0007669"/>
    <property type="project" value="InterPro"/>
</dbReference>
<dbReference type="InterPro" id="IPR007627">
    <property type="entry name" value="RNA_pol_sigma70_r2"/>
</dbReference>
<dbReference type="PANTHER" id="PTHR30173:SF36">
    <property type="entry name" value="ECF RNA POLYMERASE SIGMA FACTOR SIGJ"/>
    <property type="match status" value="1"/>
</dbReference>
<keyword evidence="3" id="KW-0731">Sigma factor</keyword>
<sequence>MSTAGLDEFLQARPRLFRIAGRIVGNPHEAEELVQDVWVRWQATDRSVVADPQAFLATTVSRLAINVVQSARRRHETAIGSWLPDERVVSADDPHQYAENQEAFAVAVRLLKERLSPAERATYVLREGFDYPYRQIAETLRIPAPNARKLVERARYRLADLAQEAV</sequence>
<keyword evidence="4" id="KW-0804">Transcription</keyword>
<proteinExistence type="inferred from homology"/>
<dbReference type="GO" id="GO:0016987">
    <property type="term" value="F:sigma factor activity"/>
    <property type="evidence" value="ECO:0007669"/>
    <property type="project" value="UniProtKB-KW"/>
</dbReference>
<dbReference type="NCBIfam" id="TIGR02937">
    <property type="entry name" value="sigma70-ECF"/>
    <property type="match status" value="1"/>
</dbReference>
<feature type="domain" description="RNA polymerase sigma factor 70 region 4 type 2" evidence="6">
    <location>
        <begin position="107"/>
        <end position="158"/>
    </location>
</feature>
<dbReference type="Proteomes" id="UP000295447">
    <property type="component" value="Unassembled WGS sequence"/>
</dbReference>
<accession>A0A4R7ZUS8</accession>
<dbReference type="SUPFAM" id="SSF88659">
    <property type="entry name" value="Sigma3 and sigma4 domains of RNA polymerase sigma factors"/>
    <property type="match status" value="1"/>
</dbReference>
<evidence type="ECO:0000259" key="6">
    <source>
        <dbReference type="Pfam" id="PF08281"/>
    </source>
</evidence>
<comment type="similarity">
    <text evidence="1">Belongs to the sigma-70 factor family. ECF subfamily.</text>
</comment>
<keyword evidence="2" id="KW-0805">Transcription regulation</keyword>
<name>A0A4R7ZUS8_9ACTN</name>
<dbReference type="InterPro" id="IPR013324">
    <property type="entry name" value="RNA_pol_sigma_r3/r4-like"/>
</dbReference>
<comment type="caution">
    <text evidence="7">The sequence shown here is derived from an EMBL/GenBank/DDBJ whole genome shotgun (WGS) entry which is preliminary data.</text>
</comment>
<evidence type="ECO:0000256" key="4">
    <source>
        <dbReference type="ARBA" id="ARBA00023163"/>
    </source>
</evidence>
<organism evidence="7 8">
    <name type="scientific">Kribbella kalugense</name>
    <dbReference type="NCBI Taxonomy" id="2512221"/>
    <lineage>
        <taxon>Bacteria</taxon>
        <taxon>Bacillati</taxon>
        <taxon>Actinomycetota</taxon>
        <taxon>Actinomycetes</taxon>
        <taxon>Propionibacteriales</taxon>
        <taxon>Kribbellaceae</taxon>
        <taxon>Kribbella</taxon>
    </lineage>
</organism>
<dbReference type="Gene3D" id="1.10.1740.10">
    <property type="match status" value="1"/>
</dbReference>
<dbReference type="GO" id="GO:0006352">
    <property type="term" value="P:DNA-templated transcription initiation"/>
    <property type="evidence" value="ECO:0007669"/>
    <property type="project" value="InterPro"/>
</dbReference>
<evidence type="ECO:0000313" key="7">
    <source>
        <dbReference type="EMBL" id="TDW21799.1"/>
    </source>
</evidence>
<dbReference type="Pfam" id="PF08281">
    <property type="entry name" value="Sigma70_r4_2"/>
    <property type="match status" value="1"/>
</dbReference>
<dbReference type="InterPro" id="IPR036388">
    <property type="entry name" value="WH-like_DNA-bd_sf"/>
</dbReference>
<dbReference type="Pfam" id="PF04542">
    <property type="entry name" value="Sigma70_r2"/>
    <property type="match status" value="1"/>
</dbReference>
<evidence type="ECO:0000256" key="1">
    <source>
        <dbReference type="ARBA" id="ARBA00010641"/>
    </source>
</evidence>
<dbReference type="RefSeq" id="WP_134115124.1">
    <property type="nucleotide sequence ID" value="NZ_SODF01000001.1"/>
</dbReference>
<dbReference type="Gene3D" id="1.10.10.10">
    <property type="entry name" value="Winged helix-like DNA-binding domain superfamily/Winged helix DNA-binding domain"/>
    <property type="match status" value="1"/>
</dbReference>